<feature type="transmembrane region" description="Helical" evidence="1">
    <location>
        <begin position="386"/>
        <end position="417"/>
    </location>
</feature>
<dbReference type="EMBL" id="LS997619">
    <property type="protein sequence ID" value="SYZ65163.1"/>
    <property type="molecule type" value="Genomic_DNA"/>
</dbReference>
<dbReference type="PANTHER" id="PTHR33297">
    <property type="entry name" value="AMASTIN-LIKE SURFACE PROTEIN-LIKE PROTEIN-RELATED"/>
    <property type="match status" value="1"/>
</dbReference>
<evidence type="ECO:0000313" key="2">
    <source>
        <dbReference type="EMBL" id="SYZ65163.1"/>
    </source>
</evidence>
<name>A0A3P3Z4J7_LEIBR</name>
<dbReference type="Pfam" id="PF07344">
    <property type="entry name" value="Amastin"/>
    <property type="match status" value="1"/>
</dbReference>
<feature type="transmembrane region" description="Helical" evidence="1">
    <location>
        <begin position="310"/>
        <end position="332"/>
    </location>
</feature>
<dbReference type="AlphaFoldDB" id="A0A3P3Z4J7"/>
<reference evidence="2 3" key="1">
    <citation type="submission" date="2018-09" db="EMBL/GenBank/DDBJ databases">
        <authorList>
            <person name="Peiro R."/>
            <person name="Begona"/>
            <person name="Cbmso G."/>
            <person name="Lopez M."/>
            <person name="Gonzalez S."/>
        </authorList>
    </citation>
    <scope>NUCLEOTIDE SEQUENCE [LARGE SCALE GENOMIC DNA]</scope>
</reference>
<keyword evidence="1" id="KW-0812">Transmembrane</keyword>
<keyword evidence="1" id="KW-0472">Membrane</keyword>
<evidence type="ECO:0000313" key="3">
    <source>
        <dbReference type="Proteomes" id="UP000319462"/>
    </source>
</evidence>
<dbReference type="InterPro" id="IPR009944">
    <property type="entry name" value="Amastin"/>
</dbReference>
<accession>A0A3P3Z4J7</accession>
<protein>
    <submittedName>
        <fullName evidence="2">Amastin-like_surface_protein</fullName>
    </submittedName>
</protein>
<dbReference type="Proteomes" id="UP000319462">
    <property type="component" value="Chromosome 20"/>
</dbReference>
<keyword evidence="1" id="KW-1133">Transmembrane helix</keyword>
<dbReference type="PANTHER" id="PTHR33297:SF4">
    <property type="entry name" value="AMASTIN"/>
    <property type="match status" value="1"/>
</dbReference>
<organism evidence="2 3">
    <name type="scientific">Leishmania braziliensis MHOM/BR/75/M2904</name>
    <dbReference type="NCBI Taxonomy" id="420245"/>
    <lineage>
        <taxon>Eukaryota</taxon>
        <taxon>Discoba</taxon>
        <taxon>Euglenozoa</taxon>
        <taxon>Kinetoplastea</taxon>
        <taxon>Metakinetoplastina</taxon>
        <taxon>Trypanosomatida</taxon>
        <taxon>Trypanosomatidae</taxon>
        <taxon>Leishmaniinae</taxon>
        <taxon>Leishmania</taxon>
        <taxon>Leishmania braziliensis species complex</taxon>
    </lineage>
</organism>
<gene>
    <name evidence="2" type="ORF">LBRM2904_20.2020</name>
</gene>
<proteinExistence type="predicted"/>
<sequence length="432" mass="46327">MHCGLLYCLPLRRRPAERRGRGGAAQHGAGGHCAVRSRSRRVAFSQRAVSHRLAVLLAVDARGCALVVMGIRVCSCVVACVCLTSPTEVPPSACCLVSRRMGGGWGVAELQHLCTHAEAPPHTRTLLSATAARGERSSTRAGTALRAHALASRSSRAPRHCVASETLRRRADEGQGRGARCRLHPLPPCYADADAACLMPSGRLFCYVHVWVPADGTSARLSRCRPPPTFLPLYHPLPFALPPPLFHASPLSPQTRTHTRQHERRCCAKTLLALALSHSPPIPTPSSLPCTAASSLSACCCESATMELNVLFVVYAVVQFIAFFLVVFATPIDMFVLKPQFRSGTTPAVTLWGLKNGGFGNGYSRSLEELWSRCLNRLTRFRIAQALAVVTVLLYGAAFALGVVICSAALGSALSAWRSTLLVPSPWALSGV</sequence>
<evidence type="ECO:0000256" key="1">
    <source>
        <dbReference type="SAM" id="Phobius"/>
    </source>
</evidence>